<comment type="caution">
    <text evidence="1">The sequence shown here is derived from an EMBL/GenBank/DDBJ whole genome shotgun (WGS) entry which is preliminary data.</text>
</comment>
<evidence type="ECO:0000313" key="1">
    <source>
        <dbReference type="EMBL" id="KAL2465703.1"/>
    </source>
</evidence>
<reference evidence="2" key="1">
    <citation type="submission" date="2024-07" db="EMBL/GenBank/DDBJ databases">
        <title>Two chromosome-level genome assemblies of Korean endemic species Abeliophyllum distichum and Forsythia ovata (Oleaceae).</title>
        <authorList>
            <person name="Jang H."/>
        </authorList>
    </citation>
    <scope>NUCLEOTIDE SEQUENCE [LARGE SCALE GENOMIC DNA]</scope>
</reference>
<name>A0ABD1PP69_9LAMI</name>
<keyword evidence="2" id="KW-1185">Reference proteome</keyword>
<accession>A0ABD1PP69</accession>
<gene>
    <name evidence="1" type="ORF">Adt_41554</name>
</gene>
<organism evidence="1 2">
    <name type="scientific">Abeliophyllum distichum</name>
    <dbReference type="NCBI Taxonomy" id="126358"/>
    <lineage>
        <taxon>Eukaryota</taxon>
        <taxon>Viridiplantae</taxon>
        <taxon>Streptophyta</taxon>
        <taxon>Embryophyta</taxon>
        <taxon>Tracheophyta</taxon>
        <taxon>Spermatophyta</taxon>
        <taxon>Magnoliopsida</taxon>
        <taxon>eudicotyledons</taxon>
        <taxon>Gunneridae</taxon>
        <taxon>Pentapetalae</taxon>
        <taxon>asterids</taxon>
        <taxon>lamiids</taxon>
        <taxon>Lamiales</taxon>
        <taxon>Oleaceae</taxon>
        <taxon>Forsythieae</taxon>
        <taxon>Abeliophyllum</taxon>
    </lineage>
</organism>
<dbReference type="AlphaFoldDB" id="A0ABD1PP69"/>
<sequence length="101" mass="11912">MESSRWINFRIGGKLCILWGGREWNVRKLEKKNSEGSKRLRRVWREESIGEGLLGGLAEVGEVLETILWMSLWMWETSCTVARKIRVKRVFPEDVFAFLIR</sequence>
<protein>
    <submittedName>
        <fullName evidence="1">Uncharacterized protein</fullName>
    </submittedName>
</protein>
<dbReference type="EMBL" id="JBFOLK010000013">
    <property type="protein sequence ID" value="KAL2465703.1"/>
    <property type="molecule type" value="Genomic_DNA"/>
</dbReference>
<proteinExistence type="predicted"/>
<evidence type="ECO:0000313" key="2">
    <source>
        <dbReference type="Proteomes" id="UP001604336"/>
    </source>
</evidence>
<dbReference type="Proteomes" id="UP001604336">
    <property type="component" value="Unassembled WGS sequence"/>
</dbReference>